<reference evidence="3" key="2">
    <citation type="submission" date="2023-01" db="EMBL/GenBank/DDBJ databases">
        <title>Draft genome sequence of Portibacter lacus strain NBRC 108769.</title>
        <authorList>
            <person name="Sun Q."/>
            <person name="Mori K."/>
        </authorList>
    </citation>
    <scope>NUCLEOTIDE SEQUENCE</scope>
    <source>
        <strain evidence="3">NBRC 108769</strain>
    </source>
</reference>
<evidence type="ECO:0000313" key="4">
    <source>
        <dbReference type="Proteomes" id="UP001156666"/>
    </source>
</evidence>
<dbReference type="NCBIfam" id="TIGR04183">
    <property type="entry name" value="Por_Secre_tail"/>
    <property type="match status" value="1"/>
</dbReference>
<dbReference type="RefSeq" id="WP_235293494.1">
    <property type="nucleotide sequence ID" value="NZ_BSOH01000037.1"/>
</dbReference>
<dbReference type="SUPFAM" id="SSF56601">
    <property type="entry name" value="beta-lactamase/transpeptidase-like"/>
    <property type="match status" value="1"/>
</dbReference>
<reference evidence="3" key="1">
    <citation type="journal article" date="2014" name="Int. J. Syst. Evol. Microbiol.">
        <title>Complete genome sequence of Corynebacterium casei LMG S-19264T (=DSM 44701T), isolated from a smear-ripened cheese.</title>
        <authorList>
            <consortium name="US DOE Joint Genome Institute (JGI-PGF)"/>
            <person name="Walter F."/>
            <person name="Albersmeier A."/>
            <person name="Kalinowski J."/>
            <person name="Ruckert C."/>
        </authorList>
    </citation>
    <scope>NUCLEOTIDE SEQUENCE</scope>
    <source>
        <strain evidence="3">NBRC 108769</strain>
    </source>
</reference>
<protein>
    <recommendedName>
        <fullName evidence="5">T9SS type A sorting domain-containing protein</fullName>
    </recommendedName>
</protein>
<dbReference type="SUPFAM" id="SSF63825">
    <property type="entry name" value="YWTD domain"/>
    <property type="match status" value="1"/>
</dbReference>
<dbReference type="Gene3D" id="3.40.710.10">
    <property type="entry name" value="DD-peptidase/beta-lactamase superfamily"/>
    <property type="match status" value="1"/>
</dbReference>
<dbReference type="InterPro" id="IPR026444">
    <property type="entry name" value="Secre_tail"/>
</dbReference>
<dbReference type="PANTHER" id="PTHR46825:SF9">
    <property type="entry name" value="BETA-LACTAMASE-RELATED DOMAIN-CONTAINING PROTEIN"/>
    <property type="match status" value="1"/>
</dbReference>
<feature type="domain" description="Beta-lactamase-related" evidence="1">
    <location>
        <begin position="20"/>
        <end position="330"/>
    </location>
</feature>
<accession>A0AA37SYR2</accession>
<dbReference type="PANTHER" id="PTHR46825">
    <property type="entry name" value="D-ALANYL-D-ALANINE-CARBOXYPEPTIDASE/ENDOPEPTIDASE AMPH"/>
    <property type="match status" value="1"/>
</dbReference>
<evidence type="ECO:0008006" key="5">
    <source>
        <dbReference type="Google" id="ProtNLM"/>
    </source>
</evidence>
<evidence type="ECO:0000259" key="2">
    <source>
        <dbReference type="Pfam" id="PF18962"/>
    </source>
</evidence>
<sequence length="691" mass="77321">MKGIDTAVQKFLDKWFVPGGISVAISKDGRLVYERGFGKINNTSERRVYPEHKFRVASVSKPITAVAILQLIENGELSFDDVVFGESGILNEYTPTKDARIEDITIYDLLHHLGGWGDSPMFRSLQVAAIMNVPSPPSKEVFIEYMMGRSLDKVPGTSYKYSNFGYLVLGRVIEKISGKSYEEFIKEEIFDKINASSFVLATNEPARQDLEEAYYFSFNDAKSVYGDGSTVPLPYGGFDIEAMDAHGGWVSTAGDLIKFGTAVDGKSSRPDIISPFYRQLMVTPSNYSNYAKGWAVGNGSMWHVGSLPGTTAEIVSVGNDDIVFSFALNFRFESNIDKFNEEIDAAIWEGIYSVNEWPEYDLFTENPTPIELEEGDVIARMELDSASQWGAVIWNGDKAWVLNETDNNWYEVDKITGLTGEQFPNRSSSTSTPKGAAWSKERKTILMNQNLSNSGEVWEVDLSGNLINTWSTDLGEQQRGLAIFDDEIWIALPGNNIYRFGLNGEQKEEVNVDVPLSSPTSLAWVDGRLWVNDSIDNLIRIFDYSEENRTLEQINEIPAPYAGLSDIAYTGDHVIATSINSTDLYELETGRTSSTFNVNPNVKSVYNYPNPFTDQTTIDYFIAQPSDVNLSIYNMQGQEVANLVNGYKDAGKHTVRWRCTSDNGSRVEPGIYIYKLRSGKDMVLKKMILIH</sequence>
<keyword evidence="4" id="KW-1185">Reference proteome</keyword>
<organism evidence="3 4">
    <name type="scientific">Portibacter lacus</name>
    <dbReference type="NCBI Taxonomy" id="1099794"/>
    <lineage>
        <taxon>Bacteria</taxon>
        <taxon>Pseudomonadati</taxon>
        <taxon>Bacteroidota</taxon>
        <taxon>Saprospiria</taxon>
        <taxon>Saprospirales</taxon>
        <taxon>Haliscomenobacteraceae</taxon>
        <taxon>Portibacter</taxon>
    </lineage>
</organism>
<dbReference type="AlphaFoldDB" id="A0AA37SYR2"/>
<dbReference type="Pfam" id="PF00144">
    <property type="entry name" value="Beta-lactamase"/>
    <property type="match status" value="1"/>
</dbReference>
<feature type="domain" description="Secretion system C-terminal sorting" evidence="2">
    <location>
        <begin position="608"/>
        <end position="688"/>
    </location>
</feature>
<gene>
    <name evidence="3" type="ORF">GCM10007940_45860</name>
</gene>
<dbReference type="Proteomes" id="UP001156666">
    <property type="component" value="Unassembled WGS sequence"/>
</dbReference>
<dbReference type="InterPro" id="IPR001466">
    <property type="entry name" value="Beta-lactam-related"/>
</dbReference>
<comment type="caution">
    <text evidence="3">The sequence shown here is derived from an EMBL/GenBank/DDBJ whole genome shotgun (WGS) entry which is preliminary data.</text>
</comment>
<proteinExistence type="predicted"/>
<dbReference type="InterPro" id="IPR050491">
    <property type="entry name" value="AmpC-like"/>
</dbReference>
<dbReference type="Gene3D" id="2.60.40.4070">
    <property type="match status" value="1"/>
</dbReference>
<dbReference type="EMBL" id="BSOH01000037">
    <property type="protein sequence ID" value="GLR19970.1"/>
    <property type="molecule type" value="Genomic_DNA"/>
</dbReference>
<evidence type="ECO:0000313" key="3">
    <source>
        <dbReference type="EMBL" id="GLR19970.1"/>
    </source>
</evidence>
<dbReference type="Pfam" id="PF18962">
    <property type="entry name" value="Por_Secre_tail"/>
    <property type="match status" value="1"/>
</dbReference>
<evidence type="ECO:0000259" key="1">
    <source>
        <dbReference type="Pfam" id="PF00144"/>
    </source>
</evidence>
<name>A0AA37SYR2_9BACT</name>
<dbReference type="InterPro" id="IPR012338">
    <property type="entry name" value="Beta-lactam/transpept-like"/>
</dbReference>